<dbReference type="Proteomes" id="UP000032515">
    <property type="component" value="Unassembled WGS sequence"/>
</dbReference>
<dbReference type="AlphaFoldDB" id="A0A0D7EL70"/>
<evidence type="ECO:0000313" key="1">
    <source>
        <dbReference type="EMBL" id="KIZ41589.1"/>
    </source>
</evidence>
<reference evidence="1 2" key="1">
    <citation type="submission" date="2014-11" db="EMBL/GenBank/DDBJ databases">
        <title>Genomics and ecophysiology of heterotrophic nitrogen fixing bacteria isolated from estuarine surface water.</title>
        <authorList>
            <person name="Bentzon-Tilia M."/>
            <person name="Severin I."/>
            <person name="Hansen L.H."/>
            <person name="Riemann L."/>
        </authorList>
    </citation>
    <scope>NUCLEOTIDE SEQUENCE [LARGE SCALE GENOMIC DNA]</scope>
    <source>
        <strain evidence="1 2">BAL398</strain>
    </source>
</reference>
<comment type="caution">
    <text evidence="1">The sequence shown here is derived from an EMBL/GenBank/DDBJ whole genome shotgun (WGS) entry which is preliminary data.</text>
</comment>
<dbReference type="OrthoDB" id="8240167at2"/>
<evidence type="ECO:0000313" key="2">
    <source>
        <dbReference type="Proteomes" id="UP000032515"/>
    </source>
</evidence>
<dbReference type="PATRIC" id="fig|1076.23.peg.3085"/>
<sequence>MSKPTIEQTKMGTEAVAFCIARTLIERDPSLKAPMRANLRTMWELLEARDDHGAADMVDTMIKALNNPAFFKP</sequence>
<proteinExistence type="predicted"/>
<name>A0A0D7EL70_RHOPL</name>
<organism evidence="1 2">
    <name type="scientific">Rhodopseudomonas palustris</name>
    <dbReference type="NCBI Taxonomy" id="1076"/>
    <lineage>
        <taxon>Bacteria</taxon>
        <taxon>Pseudomonadati</taxon>
        <taxon>Pseudomonadota</taxon>
        <taxon>Alphaproteobacteria</taxon>
        <taxon>Hyphomicrobiales</taxon>
        <taxon>Nitrobacteraceae</taxon>
        <taxon>Rhodopseudomonas</taxon>
    </lineage>
</organism>
<gene>
    <name evidence="1" type="ORF">OO17_14690</name>
</gene>
<dbReference type="RefSeq" id="WP_044412230.1">
    <property type="nucleotide sequence ID" value="NZ_JXXE01000292.1"/>
</dbReference>
<dbReference type="EMBL" id="JXXE01000292">
    <property type="protein sequence ID" value="KIZ41589.1"/>
    <property type="molecule type" value="Genomic_DNA"/>
</dbReference>
<protein>
    <submittedName>
        <fullName evidence="1">Uncharacterized protein</fullName>
    </submittedName>
</protein>
<accession>A0A0D7EL70</accession>